<dbReference type="Gene3D" id="3.40.50.1820">
    <property type="entry name" value="alpha/beta hydrolase"/>
    <property type="match status" value="1"/>
</dbReference>
<keyword evidence="4 7" id="KW-0732">Signal</keyword>
<evidence type="ECO:0000256" key="3">
    <source>
        <dbReference type="ARBA" id="ARBA00022670"/>
    </source>
</evidence>
<keyword evidence="2" id="KW-0121">Carboxypeptidase</keyword>
<keyword evidence="5" id="KW-0378">Hydrolase</keyword>
<evidence type="ECO:0000313" key="9">
    <source>
        <dbReference type="Proteomes" id="UP001321473"/>
    </source>
</evidence>
<dbReference type="Pfam" id="PF00450">
    <property type="entry name" value="Peptidase_S10"/>
    <property type="match status" value="1"/>
</dbReference>
<dbReference type="PRINTS" id="PR00724">
    <property type="entry name" value="CRBOXYPTASEC"/>
</dbReference>
<reference evidence="8 9" key="1">
    <citation type="journal article" date="2023" name="Arcadia Sci">
        <title>De novo assembly of a long-read Amblyomma americanum tick genome.</title>
        <authorList>
            <person name="Chou S."/>
            <person name="Poskanzer K.E."/>
            <person name="Rollins M."/>
            <person name="Thuy-Boun P.S."/>
        </authorList>
    </citation>
    <scope>NUCLEOTIDE SEQUENCE [LARGE SCALE GENOMIC DNA]</scope>
    <source>
        <strain evidence="8">F_SG_1</strain>
        <tissue evidence="8">Salivary glands</tissue>
    </source>
</reference>
<evidence type="ECO:0000256" key="5">
    <source>
        <dbReference type="ARBA" id="ARBA00022801"/>
    </source>
</evidence>
<name>A0AAQ4DSF8_AMBAM</name>
<evidence type="ECO:0000256" key="4">
    <source>
        <dbReference type="ARBA" id="ARBA00022729"/>
    </source>
</evidence>
<dbReference type="InterPro" id="IPR029058">
    <property type="entry name" value="AB_hydrolase_fold"/>
</dbReference>
<sequence>MNAAIVWLFAFINAGFQVVHSSINSGPLYLTPLINKGECKKARNESLVQLFKDKVNATAHSGYITVNRTAGSNLFFLYFKAQEHPETAPLVLWLQGGPGHSSLFGQFLQNGPLAIDARGSTYKRNHTIQRHVNIIYLDAPVGAGYSFTKNESAYARNLHDVVIQVKAFLKQFLQLFPRLKRRDFYVAGESYGARFAAAVAHNLLKDRKMKVLLNLRGTIGGVGFLGPILDTADSSKFLYEASMVTAQGRDIFSQRFQQMKRLLKQGNVTEALQLLLGTILTFSPTQTLFQNLTLYDNHASALYTKRPPEMMQYFVYANKTDFRKAIHVGQSTEFQRANYVLLKSLSLDFFTDISRSIELLLNKTRVLFYTAQMDTVFPSSNLLAYFKTLNWTYASAYQTADRVPWKPYNDYYGNAGYIKQVQNFTEAVILGAGHYASVDKPIEAYYLMKQFIEGKRY</sequence>
<comment type="similarity">
    <text evidence="1">Belongs to the peptidase S10 family.</text>
</comment>
<dbReference type="EMBL" id="JARKHS020027434">
    <property type="protein sequence ID" value="KAK8765398.1"/>
    <property type="molecule type" value="Genomic_DNA"/>
</dbReference>
<organism evidence="8 9">
    <name type="scientific">Amblyomma americanum</name>
    <name type="common">Lone star tick</name>
    <dbReference type="NCBI Taxonomy" id="6943"/>
    <lineage>
        <taxon>Eukaryota</taxon>
        <taxon>Metazoa</taxon>
        <taxon>Ecdysozoa</taxon>
        <taxon>Arthropoda</taxon>
        <taxon>Chelicerata</taxon>
        <taxon>Arachnida</taxon>
        <taxon>Acari</taxon>
        <taxon>Parasitiformes</taxon>
        <taxon>Ixodida</taxon>
        <taxon>Ixodoidea</taxon>
        <taxon>Ixodidae</taxon>
        <taxon>Amblyomminae</taxon>
        <taxon>Amblyomma</taxon>
    </lineage>
</organism>
<evidence type="ECO:0008006" key="10">
    <source>
        <dbReference type="Google" id="ProtNLM"/>
    </source>
</evidence>
<evidence type="ECO:0000313" key="8">
    <source>
        <dbReference type="EMBL" id="KAK8765398.1"/>
    </source>
</evidence>
<dbReference type="GO" id="GO:0006508">
    <property type="term" value="P:proteolysis"/>
    <property type="evidence" value="ECO:0007669"/>
    <property type="project" value="UniProtKB-KW"/>
</dbReference>
<evidence type="ECO:0000256" key="6">
    <source>
        <dbReference type="ARBA" id="ARBA00023180"/>
    </source>
</evidence>
<gene>
    <name evidence="8" type="ORF">V5799_032006</name>
</gene>
<dbReference type="InterPro" id="IPR001563">
    <property type="entry name" value="Peptidase_S10"/>
</dbReference>
<keyword evidence="9" id="KW-1185">Reference proteome</keyword>
<evidence type="ECO:0000256" key="2">
    <source>
        <dbReference type="ARBA" id="ARBA00022645"/>
    </source>
</evidence>
<evidence type="ECO:0000256" key="7">
    <source>
        <dbReference type="SAM" id="SignalP"/>
    </source>
</evidence>
<accession>A0AAQ4DSF8</accession>
<dbReference type="GO" id="GO:0004185">
    <property type="term" value="F:serine-type carboxypeptidase activity"/>
    <property type="evidence" value="ECO:0007669"/>
    <property type="project" value="InterPro"/>
</dbReference>
<dbReference type="PANTHER" id="PTHR11802">
    <property type="entry name" value="SERINE PROTEASE FAMILY S10 SERINE CARBOXYPEPTIDASE"/>
    <property type="match status" value="1"/>
</dbReference>
<keyword evidence="6" id="KW-0325">Glycoprotein</keyword>
<keyword evidence="3" id="KW-0645">Protease</keyword>
<dbReference type="SUPFAM" id="SSF53474">
    <property type="entry name" value="alpha/beta-Hydrolases"/>
    <property type="match status" value="1"/>
</dbReference>
<evidence type="ECO:0000256" key="1">
    <source>
        <dbReference type="ARBA" id="ARBA00009431"/>
    </source>
</evidence>
<proteinExistence type="inferred from homology"/>
<dbReference type="PANTHER" id="PTHR11802:SF472">
    <property type="entry name" value="SERINE CARBOXYPEPTIDASE CPVL-RELATED"/>
    <property type="match status" value="1"/>
</dbReference>
<feature type="chain" id="PRO_5042912950" description="Serine carboxypeptidase" evidence="7">
    <location>
        <begin position="22"/>
        <end position="457"/>
    </location>
</feature>
<comment type="caution">
    <text evidence="8">The sequence shown here is derived from an EMBL/GenBank/DDBJ whole genome shotgun (WGS) entry which is preliminary data.</text>
</comment>
<feature type="signal peptide" evidence="7">
    <location>
        <begin position="1"/>
        <end position="21"/>
    </location>
</feature>
<dbReference type="AlphaFoldDB" id="A0AAQ4DSF8"/>
<protein>
    <recommendedName>
        <fullName evidence="10">Serine carboxypeptidase</fullName>
    </recommendedName>
</protein>
<dbReference type="Proteomes" id="UP001321473">
    <property type="component" value="Unassembled WGS sequence"/>
</dbReference>